<reference evidence="1" key="1">
    <citation type="submission" date="2023-07" db="EMBL/GenBank/DDBJ databases">
        <title>A chromosome-level genome assembly of Lolium multiflorum.</title>
        <authorList>
            <person name="Chen Y."/>
            <person name="Copetti D."/>
            <person name="Kolliker R."/>
            <person name="Studer B."/>
        </authorList>
    </citation>
    <scope>NUCLEOTIDE SEQUENCE</scope>
    <source>
        <strain evidence="1">02402/16</strain>
        <tissue evidence="1">Leaf</tissue>
    </source>
</reference>
<dbReference type="PANTHER" id="PTHR46932:SF11">
    <property type="entry name" value="OS02G0582800 PROTEIN"/>
    <property type="match status" value="1"/>
</dbReference>
<dbReference type="PANTHER" id="PTHR46932">
    <property type="entry name" value="HEAVY METAL-ASSOCIATED ISOPRENYLATED PLANT PROTEIN 47"/>
    <property type="match status" value="1"/>
</dbReference>
<keyword evidence="2" id="KW-1185">Reference proteome</keyword>
<protein>
    <submittedName>
        <fullName evidence="1">Uncharacterized protein</fullName>
    </submittedName>
</protein>
<accession>A0AAD8WWV9</accession>
<evidence type="ECO:0000313" key="2">
    <source>
        <dbReference type="Proteomes" id="UP001231189"/>
    </source>
</evidence>
<dbReference type="InterPro" id="IPR042885">
    <property type="entry name" value="HIPP47/16"/>
</dbReference>
<dbReference type="EMBL" id="JAUUTY010000002">
    <property type="protein sequence ID" value="KAK1683715.1"/>
    <property type="molecule type" value="Genomic_DNA"/>
</dbReference>
<name>A0AAD8WWV9_LOLMU</name>
<dbReference type="AlphaFoldDB" id="A0AAD8WWV9"/>
<comment type="caution">
    <text evidence="1">The sequence shown here is derived from an EMBL/GenBank/DDBJ whole genome shotgun (WGS) entry which is preliminary data.</text>
</comment>
<dbReference type="Gene3D" id="3.30.70.100">
    <property type="match status" value="1"/>
</dbReference>
<gene>
    <name evidence="1" type="ORF">QYE76_044563</name>
</gene>
<proteinExistence type="predicted"/>
<evidence type="ECO:0000313" key="1">
    <source>
        <dbReference type="EMBL" id="KAK1683715.1"/>
    </source>
</evidence>
<organism evidence="1 2">
    <name type="scientific">Lolium multiflorum</name>
    <name type="common">Italian ryegrass</name>
    <name type="synonym">Lolium perenne subsp. multiflorum</name>
    <dbReference type="NCBI Taxonomy" id="4521"/>
    <lineage>
        <taxon>Eukaryota</taxon>
        <taxon>Viridiplantae</taxon>
        <taxon>Streptophyta</taxon>
        <taxon>Embryophyta</taxon>
        <taxon>Tracheophyta</taxon>
        <taxon>Spermatophyta</taxon>
        <taxon>Magnoliopsida</taxon>
        <taxon>Liliopsida</taxon>
        <taxon>Poales</taxon>
        <taxon>Poaceae</taxon>
        <taxon>BOP clade</taxon>
        <taxon>Pooideae</taxon>
        <taxon>Poodae</taxon>
        <taxon>Poeae</taxon>
        <taxon>Poeae Chloroplast Group 2 (Poeae type)</taxon>
        <taxon>Loliodinae</taxon>
        <taxon>Loliinae</taxon>
        <taxon>Lolium</taxon>
    </lineage>
</organism>
<dbReference type="Proteomes" id="UP001231189">
    <property type="component" value="Unassembled WGS sequence"/>
</dbReference>
<sequence>MRTQMVIRMHISSDKGYSKAIKVAAAVTGVESVTITGEDRNLLLVIGAGIDSNRITEKLRRKVGKAEVVELRTVDHHYGSNHPGDHHPYRYHPNQSLYKHEAALDLHYYTEGYQNAAGTYGHDYYGGGGGYQGHQYKQHNYYAYAPTPGNTHTVMWESFIAEYAVVVLSDENDTVKWKLDPKGFSVKEENRDGLNWGVKLFVQLSSEAFQAARGWRPIIQRLTG</sequence>